<dbReference type="Pfam" id="PF12833">
    <property type="entry name" value="HTH_18"/>
    <property type="match status" value="1"/>
</dbReference>
<dbReference type="PANTHER" id="PTHR46796">
    <property type="entry name" value="HTH-TYPE TRANSCRIPTIONAL ACTIVATOR RHAS-RELATED"/>
    <property type="match status" value="1"/>
</dbReference>
<dbReference type="EMBL" id="CP035042">
    <property type="protein sequence ID" value="QHC49025.1"/>
    <property type="molecule type" value="Genomic_DNA"/>
</dbReference>
<dbReference type="InterPro" id="IPR009057">
    <property type="entry name" value="Homeodomain-like_sf"/>
</dbReference>
<protein>
    <submittedName>
        <fullName evidence="5">AraC family transcriptional regulator</fullName>
    </submittedName>
</protein>
<gene>
    <name evidence="5" type="ORF">EKK97_04550</name>
</gene>
<dbReference type="PROSITE" id="PS00041">
    <property type="entry name" value="HTH_ARAC_FAMILY_1"/>
    <property type="match status" value="1"/>
</dbReference>
<dbReference type="GO" id="GO:0043565">
    <property type="term" value="F:sequence-specific DNA binding"/>
    <property type="evidence" value="ECO:0007669"/>
    <property type="project" value="InterPro"/>
</dbReference>
<dbReference type="InterPro" id="IPR018062">
    <property type="entry name" value="HTH_AraC-typ_CS"/>
</dbReference>
<evidence type="ECO:0000256" key="1">
    <source>
        <dbReference type="ARBA" id="ARBA00023015"/>
    </source>
</evidence>
<dbReference type="AlphaFoldDB" id="A0A6I6SNU5"/>
<evidence type="ECO:0000313" key="5">
    <source>
        <dbReference type="EMBL" id="QHC49025.1"/>
    </source>
</evidence>
<sequence length="297" mass="32523">MSEAPRPRLAGKTGIGNLRSAPQASSGLVLQQVAPSGKLRPYVQCYWQARGQSAGEPTGVELLHPDGGMGLLFNFGGALERDGERLWGTCWADGPKRRTARLAVDGTLDLLGVHFQPGMAYPFIGEALSSLAGEALTPGEALRRLELEALHERLLETPALAGRIVLLENYLAERLQRHGAPEVPALRTSLAWLQRHQGQASIAALVEELPFGQRRLERLFQHHVGLSPKRYARLLRVAHSRQLIKQGGATALLTDTAFVAGYFDQAHFIHDFKAVTGLTPGGYLDHVRRRYGREGQP</sequence>
<dbReference type="InterPro" id="IPR050204">
    <property type="entry name" value="AraC_XylS_family_regulators"/>
</dbReference>
<dbReference type="GO" id="GO:0003700">
    <property type="term" value="F:DNA-binding transcription factor activity"/>
    <property type="evidence" value="ECO:0007669"/>
    <property type="project" value="InterPro"/>
</dbReference>
<dbReference type="Pfam" id="PF20240">
    <property type="entry name" value="DUF6597"/>
    <property type="match status" value="1"/>
</dbReference>
<evidence type="ECO:0000259" key="4">
    <source>
        <dbReference type="PROSITE" id="PS01124"/>
    </source>
</evidence>
<keyword evidence="3" id="KW-0804">Transcription</keyword>
<keyword evidence="2" id="KW-0238">DNA-binding</keyword>
<evidence type="ECO:0000313" key="6">
    <source>
        <dbReference type="Proteomes" id="UP000464013"/>
    </source>
</evidence>
<keyword evidence="1" id="KW-0805">Transcription regulation</keyword>
<dbReference type="PROSITE" id="PS01124">
    <property type="entry name" value="HTH_ARAC_FAMILY_2"/>
    <property type="match status" value="1"/>
</dbReference>
<organism evidence="5 6">
    <name type="scientific">Billgrantia tianxiuensis</name>
    <dbReference type="NCBI Taxonomy" id="2497861"/>
    <lineage>
        <taxon>Bacteria</taxon>
        <taxon>Pseudomonadati</taxon>
        <taxon>Pseudomonadota</taxon>
        <taxon>Gammaproteobacteria</taxon>
        <taxon>Oceanospirillales</taxon>
        <taxon>Halomonadaceae</taxon>
        <taxon>Billgrantia</taxon>
    </lineage>
</organism>
<dbReference type="SUPFAM" id="SSF46689">
    <property type="entry name" value="Homeodomain-like"/>
    <property type="match status" value="1"/>
</dbReference>
<dbReference type="Gene3D" id="1.10.10.60">
    <property type="entry name" value="Homeodomain-like"/>
    <property type="match status" value="1"/>
</dbReference>
<dbReference type="InterPro" id="IPR046532">
    <property type="entry name" value="DUF6597"/>
</dbReference>
<keyword evidence="6" id="KW-1185">Reference proteome</keyword>
<proteinExistence type="predicted"/>
<name>A0A6I6SNU5_9GAMM</name>
<evidence type="ECO:0000256" key="2">
    <source>
        <dbReference type="ARBA" id="ARBA00023125"/>
    </source>
</evidence>
<dbReference type="KEGG" id="htx:EKK97_04550"/>
<feature type="domain" description="HTH araC/xylS-type" evidence="4">
    <location>
        <begin position="187"/>
        <end position="286"/>
    </location>
</feature>
<accession>A0A6I6SNU5</accession>
<evidence type="ECO:0000256" key="3">
    <source>
        <dbReference type="ARBA" id="ARBA00023163"/>
    </source>
</evidence>
<reference evidence="5 6" key="1">
    <citation type="submission" date="2019-01" db="EMBL/GenBank/DDBJ databases">
        <title>Complete genome of a denitifying bacterium Halomons sp. BC-M4-5.</title>
        <authorList>
            <person name="Wang L."/>
            <person name="Shao Z."/>
        </authorList>
    </citation>
    <scope>NUCLEOTIDE SEQUENCE [LARGE SCALE GENOMIC DNA]</scope>
    <source>
        <strain evidence="5 6">BC-M4-5</strain>
    </source>
</reference>
<dbReference type="SMART" id="SM00342">
    <property type="entry name" value="HTH_ARAC"/>
    <property type="match status" value="1"/>
</dbReference>
<dbReference type="Proteomes" id="UP000464013">
    <property type="component" value="Chromosome"/>
</dbReference>
<dbReference type="InterPro" id="IPR018060">
    <property type="entry name" value="HTH_AraC"/>
</dbReference>